<dbReference type="PROSITE" id="PS50042">
    <property type="entry name" value="CNMP_BINDING_3"/>
    <property type="match status" value="1"/>
</dbReference>
<reference evidence="3 4" key="1">
    <citation type="submission" date="2023-12" db="EMBL/GenBank/DDBJ databases">
        <title>Baltic Sea Cyanobacteria.</title>
        <authorList>
            <person name="Delbaje E."/>
            <person name="Fewer D.P."/>
            <person name="Shishido T.K."/>
        </authorList>
    </citation>
    <scope>NUCLEOTIDE SEQUENCE [LARGE SCALE GENOMIC DNA]</scope>
    <source>
        <strain evidence="3 4">UHCC 0139</strain>
    </source>
</reference>
<dbReference type="RefSeq" id="WP_323303951.1">
    <property type="nucleotide sequence ID" value="NZ_JAYGHX010000001.1"/>
</dbReference>
<dbReference type="PANTHER" id="PTHR24567:SF26">
    <property type="entry name" value="REGULATORY PROTEIN YEIL"/>
    <property type="match status" value="1"/>
</dbReference>
<dbReference type="InterPro" id="IPR014710">
    <property type="entry name" value="RmlC-like_jellyroll"/>
</dbReference>
<dbReference type="InterPro" id="IPR017896">
    <property type="entry name" value="4Fe4S_Fe-S-bd"/>
</dbReference>
<keyword evidence="4" id="KW-1185">Reference proteome</keyword>
<organism evidence="3 4">
    <name type="scientific">Cyanobium gracile UHCC 0139</name>
    <dbReference type="NCBI Taxonomy" id="3110308"/>
    <lineage>
        <taxon>Bacteria</taxon>
        <taxon>Bacillati</taxon>
        <taxon>Cyanobacteriota</taxon>
        <taxon>Cyanophyceae</taxon>
        <taxon>Synechococcales</taxon>
        <taxon>Prochlorococcaceae</taxon>
        <taxon>Cyanobium</taxon>
    </lineage>
</organism>
<dbReference type="PANTHER" id="PTHR24567">
    <property type="entry name" value="CRP FAMILY TRANSCRIPTIONAL REGULATORY PROTEIN"/>
    <property type="match status" value="1"/>
</dbReference>
<dbReference type="Pfam" id="PF12801">
    <property type="entry name" value="Fer4_5"/>
    <property type="match status" value="1"/>
</dbReference>
<dbReference type="InterPro" id="IPR000595">
    <property type="entry name" value="cNMP-bd_dom"/>
</dbReference>
<dbReference type="InterPro" id="IPR018490">
    <property type="entry name" value="cNMP-bd_dom_sf"/>
</dbReference>
<keyword evidence="1" id="KW-1133">Transmembrane helix</keyword>
<name>A0ABU5RPY3_9CYAN</name>
<comment type="caution">
    <text evidence="3">The sequence shown here is derived from an EMBL/GenBank/DDBJ whole genome shotgun (WGS) entry which is preliminary data.</text>
</comment>
<feature type="transmembrane region" description="Helical" evidence="1">
    <location>
        <begin position="351"/>
        <end position="370"/>
    </location>
</feature>
<sequence length="904" mass="99353">MQVFSSWSERQAHLTRWALLLGWLGLIVSLLLPGVDPWPFDLDRCGPLLECHAREGNQIFWGLVVPSGLLILVALSHEVWRRICPLAFVSQLFRALHWQRTVPGKGGRREVVKIEADSWLGQHHVQLQWSLFIAGLSLRLLVVNSSPFGLGLFLALTVAAALAVGWAYGGKAWCQYFCPMAPVQAVVTGPRSLLGSPAHLETTSRITQSMCRTIGEQGKLQSACVACQAPCIDIDSERAYWQTFSGKKGLAWAWASYPGLVLAFFLLIRAAGPGGIDYLRSGLWAYDARAIDQIAQPLVLGGWNTLLPRWFTMPALLVLGGVLSVALFGALERWLRSGLAGLPAERAAAVAGHRTRLAATFLAVNIFFWFADPSLGLLGPRGGQLIRSLVLVVSGMWLYRGWSRDKATYTRESTSASLRKQLEKLVPEMGDLLDGRSLAELSPGEVFTLAKVLPSQISQTKRGIYREVLSDLFGSGRLDRAASLVQLEELRQSLNLKEEDHHAAVRELSVSDPRILQLDHRQREIRSLRQEAAAEAIEDLLETTGLGDLSAALADGDHSDRLERIRQEYALDEASWSELLASFGPASSFARERAEEQLQQVRDRLAARQALAQAAAGEALLRPLLPVIDRELVSLFVTVAPSLQPFAAEDPLVERFHGLLPHVPEGVLTQLRRQDRERWAPASAGVPAPLDPLPDPAEVLDGLWRDPDPDTALWTLWVQDQRDPARAAALRREPRVGLPSSAALDRLRSGEGLALGGRLRRLLEVPLMAGLSPAALINMLHWGEERQLQNGEVLFSVGDTPDTVAILLEGRCEVRRPSASDGGLEVMARIHSGEPIGEVSFLVDHPRRAAVRAIDGPATVLVFESSEFEQLLQQSSEFNRGLLHILALRLENSYGKLGTTNAPR</sequence>
<protein>
    <submittedName>
        <fullName evidence="3">Cyclic nucleotide-binding domain-containing protein</fullName>
    </submittedName>
</protein>
<dbReference type="Proteomes" id="UP001304461">
    <property type="component" value="Unassembled WGS sequence"/>
</dbReference>
<keyword evidence="1" id="KW-0472">Membrane</keyword>
<dbReference type="CDD" id="cd00038">
    <property type="entry name" value="CAP_ED"/>
    <property type="match status" value="1"/>
</dbReference>
<evidence type="ECO:0000256" key="1">
    <source>
        <dbReference type="SAM" id="Phobius"/>
    </source>
</evidence>
<feature type="transmembrane region" description="Helical" evidence="1">
    <location>
        <begin position="310"/>
        <end position="331"/>
    </location>
</feature>
<evidence type="ECO:0000313" key="3">
    <source>
        <dbReference type="EMBL" id="MEA5389818.1"/>
    </source>
</evidence>
<dbReference type="Gene3D" id="2.60.120.10">
    <property type="entry name" value="Jelly Rolls"/>
    <property type="match status" value="1"/>
</dbReference>
<dbReference type="InterPro" id="IPR050397">
    <property type="entry name" value="Env_Response_Regulators"/>
</dbReference>
<gene>
    <name evidence="3" type="ORF">VB738_00960</name>
</gene>
<evidence type="ECO:0000313" key="4">
    <source>
        <dbReference type="Proteomes" id="UP001304461"/>
    </source>
</evidence>
<dbReference type="SMART" id="SM00100">
    <property type="entry name" value="cNMP"/>
    <property type="match status" value="1"/>
</dbReference>
<dbReference type="SUPFAM" id="SSF51206">
    <property type="entry name" value="cAMP-binding domain-like"/>
    <property type="match status" value="1"/>
</dbReference>
<dbReference type="EMBL" id="JAYGHX010000001">
    <property type="protein sequence ID" value="MEA5389818.1"/>
    <property type="molecule type" value="Genomic_DNA"/>
</dbReference>
<feature type="transmembrane region" description="Helical" evidence="1">
    <location>
        <begin position="250"/>
        <end position="271"/>
    </location>
</feature>
<accession>A0ABU5RPY3</accession>
<feature type="domain" description="Cyclic nucleotide-binding" evidence="2">
    <location>
        <begin position="767"/>
        <end position="889"/>
    </location>
</feature>
<proteinExistence type="predicted"/>
<feature type="transmembrane region" description="Helical" evidence="1">
    <location>
        <begin position="14"/>
        <end position="32"/>
    </location>
</feature>
<evidence type="ECO:0000259" key="2">
    <source>
        <dbReference type="PROSITE" id="PS50042"/>
    </source>
</evidence>
<feature type="transmembrane region" description="Helical" evidence="1">
    <location>
        <begin position="148"/>
        <end position="168"/>
    </location>
</feature>
<dbReference type="Pfam" id="PF00027">
    <property type="entry name" value="cNMP_binding"/>
    <property type="match status" value="1"/>
</dbReference>
<keyword evidence="1" id="KW-0812">Transmembrane</keyword>